<dbReference type="AlphaFoldDB" id="A0ABD2YI10"/>
<dbReference type="EMBL" id="JBJUIK010000013">
    <property type="protein sequence ID" value="KAL3507044.1"/>
    <property type="molecule type" value="Genomic_DNA"/>
</dbReference>
<reference evidence="2 3" key="1">
    <citation type="submission" date="2024-11" db="EMBL/GenBank/DDBJ databases">
        <title>A near-complete genome assembly of Cinchona calisaya.</title>
        <authorList>
            <person name="Lian D.C."/>
            <person name="Zhao X.W."/>
            <person name="Wei L."/>
        </authorList>
    </citation>
    <scope>NUCLEOTIDE SEQUENCE [LARGE SCALE GENOMIC DNA]</scope>
    <source>
        <tissue evidence="2">Nenye</tissue>
    </source>
</reference>
<protein>
    <submittedName>
        <fullName evidence="2">Uncharacterized protein</fullName>
    </submittedName>
</protein>
<organism evidence="2 3">
    <name type="scientific">Cinchona calisaya</name>
    <dbReference type="NCBI Taxonomy" id="153742"/>
    <lineage>
        <taxon>Eukaryota</taxon>
        <taxon>Viridiplantae</taxon>
        <taxon>Streptophyta</taxon>
        <taxon>Embryophyta</taxon>
        <taxon>Tracheophyta</taxon>
        <taxon>Spermatophyta</taxon>
        <taxon>Magnoliopsida</taxon>
        <taxon>eudicotyledons</taxon>
        <taxon>Gunneridae</taxon>
        <taxon>Pentapetalae</taxon>
        <taxon>asterids</taxon>
        <taxon>lamiids</taxon>
        <taxon>Gentianales</taxon>
        <taxon>Rubiaceae</taxon>
        <taxon>Cinchonoideae</taxon>
        <taxon>Cinchoneae</taxon>
        <taxon>Cinchona</taxon>
    </lineage>
</organism>
<feature type="compositionally biased region" description="Polar residues" evidence="1">
    <location>
        <begin position="88"/>
        <end position="97"/>
    </location>
</feature>
<gene>
    <name evidence="2" type="ORF">ACH5RR_032426</name>
</gene>
<proteinExistence type="predicted"/>
<evidence type="ECO:0000313" key="2">
    <source>
        <dbReference type="EMBL" id="KAL3507044.1"/>
    </source>
</evidence>
<feature type="region of interest" description="Disordered" evidence="1">
    <location>
        <begin position="240"/>
        <end position="265"/>
    </location>
</feature>
<name>A0ABD2YI10_9GENT</name>
<feature type="region of interest" description="Disordered" evidence="1">
    <location>
        <begin position="81"/>
        <end position="113"/>
    </location>
</feature>
<dbReference type="InterPro" id="IPR038745">
    <property type="entry name" value="AT4G37440-like"/>
</dbReference>
<evidence type="ECO:0000256" key="1">
    <source>
        <dbReference type="SAM" id="MobiDB-lite"/>
    </source>
</evidence>
<dbReference type="CDD" id="cd11650">
    <property type="entry name" value="AT4G37440_like"/>
    <property type="match status" value="1"/>
</dbReference>
<feature type="compositionally biased region" description="Polar residues" evidence="1">
    <location>
        <begin position="473"/>
        <end position="482"/>
    </location>
</feature>
<comment type="caution">
    <text evidence="2">The sequence shown here is derived from an EMBL/GenBank/DDBJ whole genome shotgun (WGS) entry which is preliminary data.</text>
</comment>
<keyword evidence="3" id="KW-1185">Reference proteome</keyword>
<sequence length="519" mass="57559">MAPAQILPESDSKGIATLTVNNECGRKVDKTFSGPDSKGLKFTKASTYTMGEQTKPPKGTEDASVDVIGTKRNADNRLVAKEDPDATECSSSFAGSTSEEENSSGLSDAEVESQLHDHSGLVSPFDGLSSFFPMRKKRLTGHWRNFIRPLMWRCKWTELKIKELESQASKYRRHIAAYDQKKLMSFDQLRVEEFGSKSLPYTPQSHGKKPLKRWKRKRVEYTTDKTTFVAHHNLFSYHESKRSDRDGNSAGDDFGNPVFPGENPAGGDECGFNNDWLVNKVDSDFQEHTLQQIDIIHTRVHKLKAQLDSIMTKYAGKFSSSESLNHLLPCDLPTSSVHSPTFSACNGDPVSVGGLYSSIQHMSEYDLGDFVLPDCSVSCYVEGILIPDIIESTVGLLSSADVTHHQAQVADSCEKIVDNILINNEAAEMEIQTLHSHIDSVEKHPDAGICGEEESTNPPLSAMEEFEKESKPIISQEQSTLKSCLASEIHFPKNKRKRGERKAGSGGWSRQLPGEPDSQ</sequence>
<dbReference type="Proteomes" id="UP001630127">
    <property type="component" value="Unassembled WGS sequence"/>
</dbReference>
<dbReference type="PANTHER" id="PTHR34057">
    <property type="entry name" value="ELONGATION FACTOR"/>
    <property type="match status" value="1"/>
</dbReference>
<feature type="region of interest" description="Disordered" evidence="1">
    <location>
        <begin position="443"/>
        <end position="519"/>
    </location>
</feature>
<dbReference type="PANTHER" id="PTHR34057:SF1">
    <property type="entry name" value="ELONGATION FACTOR"/>
    <property type="match status" value="1"/>
</dbReference>
<feature type="region of interest" description="Disordered" evidence="1">
    <location>
        <begin position="26"/>
        <end position="65"/>
    </location>
</feature>
<evidence type="ECO:0000313" key="3">
    <source>
        <dbReference type="Proteomes" id="UP001630127"/>
    </source>
</evidence>
<accession>A0ABD2YI10</accession>